<feature type="domain" description="FAD/NAD(P)-binding" evidence="5">
    <location>
        <begin position="3"/>
        <end position="299"/>
    </location>
</feature>
<dbReference type="GO" id="GO:0016651">
    <property type="term" value="F:oxidoreductase activity, acting on NAD(P)H"/>
    <property type="evidence" value="ECO:0007669"/>
    <property type="project" value="TreeGrafter"/>
</dbReference>
<dbReference type="SUPFAM" id="SSF55424">
    <property type="entry name" value="FAD/NAD-linked reductases, dimerisation (C-terminal) domain"/>
    <property type="match status" value="1"/>
</dbReference>
<dbReference type="InterPro" id="IPR016156">
    <property type="entry name" value="FAD/NAD-linked_Rdtase_dimer_sf"/>
</dbReference>
<dbReference type="GO" id="GO:0005737">
    <property type="term" value="C:cytoplasm"/>
    <property type="evidence" value="ECO:0007669"/>
    <property type="project" value="TreeGrafter"/>
</dbReference>
<evidence type="ECO:0000259" key="6">
    <source>
        <dbReference type="Pfam" id="PF14759"/>
    </source>
</evidence>
<dbReference type="Gene3D" id="3.30.390.30">
    <property type="match status" value="1"/>
</dbReference>
<dbReference type="InterPro" id="IPR023753">
    <property type="entry name" value="FAD/NAD-binding_dom"/>
</dbReference>
<evidence type="ECO:0000313" key="7">
    <source>
        <dbReference type="EMBL" id="RFC67652.1"/>
    </source>
</evidence>
<reference evidence="8" key="1">
    <citation type="submission" date="2018-08" db="EMBL/GenBank/DDBJ databases">
        <authorList>
            <person name="Im W.T."/>
        </authorList>
    </citation>
    <scope>NUCLEOTIDE SEQUENCE [LARGE SCALE GENOMIC DNA]</scope>
    <source>
        <strain evidence="8">LA-28</strain>
    </source>
</reference>
<dbReference type="RefSeq" id="WP_116623486.1">
    <property type="nucleotide sequence ID" value="NZ_QURN01000006.1"/>
</dbReference>
<dbReference type="Gene3D" id="3.50.50.60">
    <property type="entry name" value="FAD/NAD(P)-binding domain"/>
    <property type="match status" value="2"/>
</dbReference>
<keyword evidence="8" id="KW-1185">Reference proteome</keyword>
<evidence type="ECO:0000256" key="4">
    <source>
        <dbReference type="ARBA" id="ARBA00023002"/>
    </source>
</evidence>
<gene>
    <name evidence="7" type="ORF">DY251_08585</name>
</gene>
<proteinExistence type="predicted"/>
<evidence type="ECO:0000256" key="3">
    <source>
        <dbReference type="ARBA" id="ARBA00022827"/>
    </source>
</evidence>
<dbReference type="AlphaFoldDB" id="A0A371XEL2"/>
<comment type="cofactor">
    <cofactor evidence="1">
        <name>FAD</name>
        <dbReference type="ChEBI" id="CHEBI:57692"/>
    </cofactor>
</comment>
<evidence type="ECO:0000259" key="5">
    <source>
        <dbReference type="Pfam" id="PF07992"/>
    </source>
</evidence>
<evidence type="ECO:0000256" key="1">
    <source>
        <dbReference type="ARBA" id="ARBA00001974"/>
    </source>
</evidence>
<organism evidence="7 8">
    <name type="scientific">Mesorhizobium denitrificans</name>
    <dbReference type="NCBI Taxonomy" id="2294114"/>
    <lineage>
        <taxon>Bacteria</taxon>
        <taxon>Pseudomonadati</taxon>
        <taxon>Pseudomonadota</taxon>
        <taxon>Alphaproteobacteria</taxon>
        <taxon>Hyphomicrobiales</taxon>
        <taxon>Phyllobacteriaceae</taxon>
        <taxon>Mesorhizobium</taxon>
    </lineage>
</organism>
<dbReference type="EMBL" id="QURN01000006">
    <property type="protein sequence ID" value="RFC67652.1"/>
    <property type="molecule type" value="Genomic_DNA"/>
</dbReference>
<dbReference type="InterPro" id="IPR028202">
    <property type="entry name" value="Reductase_C"/>
</dbReference>
<dbReference type="SUPFAM" id="SSF51905">
    <property type="entry name" value="FAD/NAD(P)-binding domain"/>
    <property type="match status" value="2"/>
</dbReference>
<dbReference type="Pfam" id="PF14759">
    <property type="entry name" value="Reductase_C"/>
    <property type="match status" value="1"/>
</dbReference>
<dbReference type="PRINTS" id="PR00368">
    <property type="entry name" value="FADPNR"/>
</dbReference>
<dbReference type="PRINTS" id="PR00411">
    <property type="entry name" value="PNDRDTASEI"/>
</dbReference>
<keyword evidence="4" id="KW-0560">Oxidoreductase</keyword>
<comment type="caution">
    <text evidence="7">The sequence shown here is derived from an EMBL/GenBank/DDBJ whole genome shotgun (WGS) entry which is preliminary data.</text>
</comment>
<evidence type="ECO:0000256" key="2">
    <source>
        <dbReference type="ARBA" id="ARBA00022630"/>
    </source>
</evidence>
<dbReference type="InterPro" id="IPR036188">
    <property type="entry name" value="FAD/NAD-bd_sf"/>
</dbReference>
<protein>
    <submittedName>
        <fullName evidence="7">Pyridine nucleotide-disulfide oxidoreductase</fullName>
    </submittedName>
</protein>
<dbReference type="Pfam" id="PF07992">
    <property type="entry name" value="Pyr_redox_2"/>
    <property type="match status" value="1"/>
</dbReference>
<keyword evidence="3" id="KW-0274">FAD</keyword>
<evidence type="ECO:0000313" key="8">
    <source>
        <dbReference type="Proteomes" id="UP000262379"/>
    </source>
</evidence>
<dbReference type="PANTHER" id="PTHR43557:SF2">
    <property type="entry name" value="RIESKE DOMAIN-CONTAINING PROTEIN-RELATED"/>
    <property type="match status" value="1"/>
</dbReference>
<dbReference type="InterPro" id="IPR050446">
    <property type="entry name" value="FAD-oxidoreductase/Apoptosis"/>
</dbReference>
<dbReference type="PANTHER" id="PTHR43557">
    <property type="entry name" value="APOPTOSIS-INDUCING FACTOR 1"/>
    <property type="match status" value="1"/>
</dbReference>
<feature type="domain" description="Reductase C-terminal" evidence="6">
    <location>
        <begin position="318"/>
        <end position="382"/>
    </location>
</feature>
<name>A0A371XEL2_9HYPH</name>
<keyword evidence="2" id="KW-0285">Flavoprotein</keyword>
<sequence length="416" mass="44703">MEKLVVVGTGHAASALLSSLARHHYQGRVTLVGDETHPPYNRPPLSKKFLSEEINPAELYFRRPEQLAASGIDLHLGDGAAKLDTDRRTITLASGSSVEYSVLVLATGALPRKLPIGVDESGGGVHVLRNIDDALRLKADLRAARSIVVIGAGYVGLEVAASCALLGKEVTVVEAATRVLARVAGSELAGIIQHVHESHGVSFLLETTVTRVSKAAGKFNLELSGGDRLTADIVLCAIGAVPNIDLAEAAGLAIDRGIVTDTHCLTADDRIYAIGDCATFPRDGTFVRLESVQNASDQAETVARRICGLDAEYDPLPWFWSDQYDLRLQSVGLATGAEGSIIRSRENSHSIWHHRDGRIIALDTINASRDHMLARKVLARGELPLNLLQQVEFDLSRIWAAPNQRSNAVSSERVSS</sequence>
<accession>A0A371XEL2</accession>
<dbReference type="Proteomes" id="UP000262379">
    <property type="component" value="Unassembled WGS sequence"/>
</dbReference>